<gene>
    <name evidence="2" type="ORF">PGT21_010061</name>
    <name evidence="3" type="ORF">PGTUg99_007856</name>
</gene>
<dbReference type="EMBL" id="VDEP01000082">
    <property type="protein sequence ID" value="KAA1132352.1"/>
    <property type="molecule type" value="Genomic_DNA"/>
</dbReference>
<accession>A0A5B0LLK2</accession>
<organism evidence="2 4">
    <name type="scientific">Puccinia graminis f. sp. tritici</name>
    <dbReference type="NCBI Taxonomy" id="56615"/>
    <lineage>
        <taxon>Eukaryota</taxon>
        <taxon>Fungi</taxon>
        <taxon>Dikarya</taxon>
        <taxon>Basidiomycota</taxon>
        <taxon>Pucciniomycotina</taxon>
        <taxon>Pucciniomycetes</taxon>
        <taxon>Pucciniales</taxon>
        <taxon>Pucciniaceae</taxon>
        <taxon>Puccinia</taxon>
    </lineage>
</organism>
<sequence>MIPIRMRNLIITCSIILQLLLPASSMDTKSIKDIKSPCVNFSQLCPVLPYQVVKANSLSFEGVCGPYVEGTTRGYCPNWRSKVYFQCENCHRYHRANWVLLEARTTNLCTKYHVNREPVVLPELNLLEKTSAGPSNPRAPQELNLIARFQGQ</sequence>
<dbReference type="Proteomes" id="UP000325313">
    <property type="component" value="Unassembled WGS sequence"/>
</dbReference>
<evidence type="ECO:0000313" key="2">
    <source>
        <dbReference type="EMBL" id="KAA1065787.1"/>
    </source>
</evidence>
<protein>
    <submittedName>
        <fullName evidence="2">Uncharacterized protein</fullName>
    </submittedName>
</protein>
<dbReference type="Proteomes" id="UP000324748">
    <property type="component" value="Unassembled WGS sequence"/>
</dbReference>
<evidence type="ECO:0000313" key="5">
    <source>
        <dbReference type="Proteomes" id="UP000325313"/>
    </source>
</evidence>
<comment type="caution">
    <text evidence="2">The sequence shown here is derived from an EMBL/GenBank/DDBJ whole genome shotgun (WGS) entry which is preliminary data.</text>
</comment>
<name>A0A5B0LLK2_PUCGR</name>
<evidence type="ECO:0000313" key="4">
    <source>
        <dbReference type="Proteomes" id="UP000324748"/>
    </source>
</evidence>
<feature type="signal peptide" evidence="1">
    <location>
        <begin position="1"/>
        <end position="25"/>
    </location>
</feature>
<keyword evidence="1" id="KW-0732">Signal</keyword>
<reference evidence="4 5" key="1">
    <citation type="submission" date="2019-05" db="EMBL/GenBank/DDBJ databases">
        <title>Emergence of the Ug99 lineage of the wheat stem rust pathogen through somatic hybridization.</title>
        <authorList>
            <person name="Li F."/>
            <person name="Upadhyaya N.M."/>
            <person name="Sperschneider J."/>
            <person name="Matny O."/>
            <person name="Nguyen-Phuc H."/>
            <person name="Mago R."/>
            <person name="Raley C."/>
            <person name="Miller M.E."/>
            <person name="Silverstein K.A.T."/>
            <person name="Henningsen E."/>
            <person name="Hirsch C.D."/>
            <person name="Visser B."/>
            <person name="Pretorius Z.A."/>
            <person name="Steffenson B.J."/>
            <person name="Schwessinger B."/>
            <person name="Dodds P.N."/>
            <person name="Figueroa M."/>
        </authorList>
    </citation>
    <scope>NUCLEOTIDE SEQUENCE [LARGE SCALE GENOMIC DNA]</scope>
    <source>
        <strain evidence="2">21-0</strain>
        <strain evidence="3 5">Ug99</strain>
    </source>
</reference>
<evidence type="ECO:0000313" key="3">
    <source>
        <dbReference type="EMBL" id="KAA1132352.1"/>
    </source>
</evidence>
<keyword evidence="4" id="KW-1185">Reference proteome</keyword>
<dbReference type="AlphaFoldDB" id="A0A5B0LLK2"/>
<evidence type="ECO:0000256" key="1">
    <source>
        <dbReference type="SAM" id="SignalP"/>
    </source>
</evidence>
<proteinExistence type="predicted"/>
<feature type="chain" id="PRO_5036366006" evidence="1">
    <location>
        <begin position="26"/>
        <end position="152"/>
    </location>
</feature>
<dbReference type="EMBL" id="VSWC01000196">
    <property type="protein sequence ID" value="KAA1065787.1"/>
    <property type="molecule type" value="Genomic_DNA"/>
</dbReference>